<evidence type="ECO:0000313" key="3">
    <source>
        <dbReference type="Proteomes" id="UP001217089"/>
    </source>
</evidence>
<organism evidence="2 3">
    <name type="scientific">Tegillarca granosa</name>
    <name type="common">Malaysian cockle</name>
    <name type="synonym">Anadara granosa</name>
    <dbReference type="NCBI Taxonomy" id="220873"/>
    <lineage>
        <taxon>Eukaryota</taxon>
        <taxon>Metazoa</taxon>
        <taxon>Spiralia</taxon>
        <taxon>Lophotrochozoa</taxon>
        <taxon>Mollusca</taxon>
        <taxon>Bivalvia</taxon>
        <taxon>Autobranchia</taxon>
        <taxon>Pteriomorphia</taxon>
        <taxon>Arcoida</taxon>
        <taxon>Arcoidea</taxon>
        <taxon>Arcidae</taxon>
        <taxon>Tegillarca</taxon>
    </lineage>
</organism>
<accession>A0ABQ9ECM2</accession>
<dbReference type="Pfam" id="PF15074">
    <property type="entry name" value="CFAP90"/>
    <property type="match status" value="1"/>
</dbReference>
<reference evidence="2 3" key="1">
    <citation type="submission" date="2022-12" db="EMBL/GenBank/DDBJ databases">
        <title>Chromosome-level genome of Tegillarca granosa.</title>
        <authorList>
            <person name="Kim J."/>
        </authorList>
    </citation>
    <scope>NUCLEOTIDE SEQUENCE [LARGE SCALE GENOMIC DNA]</scope>
    <source>
        <strain evidence="2">Teg-2019</strain>
        <tissue evidence="2">Adductor muscle</tissue>
    </source>
</reference>
<comment type="caution">
    <text evidence="2">The sequence shown here is derived from an EMBL/GenBank/DDBJ whole genome shotgun (WGS) entry which is preliminary data.</text>
</comment>
<proteinExistence type="predicted"/>
<sequence>MEHSLSVKTDTDEYTLQGRPCELSAFSFVPTSRNDPGERTYYNSKHKKNRQTSKGQEKEKDVPTLSSSEYGHHLHMFADPSDRKHVRIAHVKKDFYRNNGIYTHS</sequence>
<dbReference type="InterPro" id="IPR027901">
    <property type="entry name" value="CFAP90"/>
</dbReference>
<feature type="region of interest" description="Disordered" evidence="1">
    <location>
        <begin position="27"/>
        <end position="66"/>
    </location>
</feature>
<dbReference type="Proteomes" id="UP001217089">
    <property type="component" value="Unassembled WGS sequence"/>
</dbReference>
<gene>
    <name evidence="2" type="ORF">KUTeg_019474</name>
</gene>
<protein>
    <submittedName>
        <fullName evidence="2">Uncharacterized protein</fullName>
    </submittedName>
</protein>
<keyword evidence="3" id="KW-1185">Reference proteome</keyword>
<dbReference type="PANTHER" id="PTHR34444">
    <property type="entry name" value="LOC361192"/>
    <property type="match status" value="1"/>
</dbReference>
<dbReference type="PANTHER" id="PTHR34444:SF1">
    <property type="entry name" value="CILIA- AND FLAGELLA-ASSOCIATED PROTEIN 90"/>
    <property type="match status" value="1"/>
</dbReference>
<evidence type="ECO:0000256" key="1">
    <source>
        <dbReference type="SAM" id="MobiDB-lite"/>
    </source>
</evidence>
<dbReference type="EMBL" id="JARBDR010000917">
    <property type="protein sequence ID" value="KAJ8303078.1"/>
    <property type="molecule type" value="Genomic_DNA"/>
</dbReference>
<name>A0ABQ9ECM2_TEGGR</name>
<evidence type="ECO:0000313" key="2">
    <source>
        <dbReference type="EMBL" id="KAJ8303078.1"/>
    </source>
</evidence>